<organism evidence="2 3">
    <name type="scientific">Phototrophicus methaneseepsis</name>
    <dbReference type="NCBI Taxonomy" id="2710758"/>
    <lineage>
        <taxon>Bacteria</taxon>
        <taxon>Bacillati</taxon>
        <taxon>Chloroflexota</taxon>
        <taxon>Candidatus Thermofontia</taxon>
        <taxon>Phototrophicales</taxon>
        <taxon>Phototrophicaceae</taxon>
        <taxon>Phototrophicus</taxon>
    </lineage>
</organism>
<protein>
    <submittedName>
        <fullName evidence="2">Uncharacterized protein</fullName>
    </submittedName>
</protein>
<dbReference type="KEGG" id="pmet:G4Y79_20930"/>
<gene>
    <name evidence="2" type="ORF">G4Y79_20930</name>
</gene>
<dbReference type="AlphaFoldDB" id="A0A7S8IE25"/>
<dbReference type="Proteomes" id="UP000594468">
    <property type="component" value="Chromosome"/>
</dbReference>
<keyword evidence="1" id="KW-1133">Transmembrane helix</keyword>
<evidence type="ECO:0000313" key="3">
    <source>
        <dbReference type="Proteomes" id="UP000594468"/>
    </source>
</evidence>
<accession>A0A7S8IE25</accession>
<name>A0A7S8IE25_9CHLR</name>
<dbReference type="RefSeq" id="WP_195170191.1">
    <property type="nucleotide sequence ID" value="NZ_CP062983.1"/>
</dbReference>
<keyword evidence="3" id="KW-1185">Reference proteome</keyword>
<keyword evidence="1" id="KW-0472">Membrane</keyword>
<feature type="transmembrane region" description="Helical" evidence="1">
    <location>
        <begin position="89"/>
        <end position="107"/>
    </location>
</feature>
<dbReference type="EMBL" id="CP062983">
    <property type="protein sequence ID" value="QPC82122.1"/>
    <property type="molecule type" value="Genomic_DNA"/>
</dbReference>
<evidence type="ECO:0000256" key="1">
    <source>
        <dbReference type="SAM" id="Phobius"/>
    </source>
</evidence>
<evidence type="ECO:0000313" key="2">
    <source>
        <dbReference type="EMBL" id="QPC82122.1"/>
    </source>
</evidence>
<proteinExistence type="predicted"/>
<keyword evidence="1" id="KW-0812">Transmembrane</keyword>
<reference evidence="2 3" key="1">
    <citation type="submission" date="2020-02" db="EMBL/GenBank/DDBJ databases">
        <authorList>
            <person name="Zheng R.K."/>
            <person name="Sun C.M."/>
        </authorList>
    </citation>
    <scope>NUCLEOTIDE SEQUENCE [LARGE SCALE GENOMIC DNA]</scope>
    <source>
        <strain evidence="3">rifampicinis</strain>
    </source>
</reference>
<sequence>MTLPSVIEGRSIQAQPQVLSTRHVVIEERGGKVYVRAADDSLVKIDELVAQISTLKDTRDSLQTILNAARNDWDDATAAGRQTMTKNGFVVLAKAVIGLLQVVAWLVQRELKRG</sequence>